<accession>A0ABT6T017</accession>
<comment type="caution">
    <text evidence="2">The sequence shown here is derived from an EMBL/GenBank/DDBJ whole genome shotgun (WGS) entry which is preliminary data.</text>
</comment>
<feature type="compositionally biased region" description="Basic residues" evidence="1">
    <location>
        <begin position="92"/>
        <end position="118"/>
    </location>
</feature>
<dbReference type="RefSeq" id="WP_282537051.1">
    <property type="nucleotide sequence ID" value="NZ_JASCIS010000022.1"/>
</dbReference>
<protein>
    <recommendedName>
        <fullName evidence="4">Secreted protein</fullName>
    </recommendedName>
</protein>
<feature type="region of interest" description="Disordered" evidence="1">
    <location>
        <begin position="78"/>
        <end position="118"/>
    </location>
</feature>
<evidence type="ECO:0000313" key="2">
    <source>
        <dbReference type="EMBL" id="MDI3421189.1"/>
    </source>
</evidence>
<evidence type="ECO:0000256" key="1">
    <source>
        <dbReference type="SAM" id="MobiDB-lite"/>
    </source>
</evidence>
<feature type="compositionally biased region" description="Low complexity" evidence="1">
    <location>
        <begin position="82"/>
        <end position="91"/>
    </location>
</feature>
<gene>
    <name evidence="2" type="ORF">QIT00_21980</name>
</gene>
<dbReference type="Proteomes" id="UP001237105">
    <property type="component" value="Unassembled WGS sequence"/>
</dbReference>
<organism evidence="2 3">
    <name type="scientific">Streptomyces luteolus</name>
    <dbReference type="NCBI Taxonomy" id="3043615"/>
    <lineage>
        <taxon>Bacteria</taxon>
        <taxon>Bacillati</taxon>
        <taxon>Actinomycetota</taxon>
        <taxon>Actinomycetes</taxon>
        <taxon>Kitasatosporales</taxon>
        <taxon>Streptomycetaceae</taxon>
        <taxon>Streptomyces</taxon>
    </lineage>
</organism>
<evidence type="ECO:0000313" key="3">
    <source>
        <dbReference type="Proteomes" id="UP001237105"/>
    </source>
</evidence>
<sequence length="118" mass="12855">MSDALPLLLIALGMLAVLSGCALLAVHVRRRGAAGGAVSAAMAAYDEAFKVTSYEAHVEVRAQARRKSPLLAPDEEWRPVVRPAGPTGARGRLPRLPRRARSRRGPSRGLRRLIRRTR</sequence>
<reference evidence="2 3" key="1">
    <citation type="submission" date="2023-05" db="EMBL/GenBank/DDBJ databases">
        <title>Draft genome sequence of Streptomyces sp. B-S-A12 isolated from a cave soil in Thailand.</title>
        <authorList>
            <person name="Chamroensaksri N."/>
            <person name="Muangham S."/>
        </authorList>
    </citation>
    <scope>NUCLEOTIDE SEQUENCE [LARGE SCALE GENOMIC DNA]</scope>
    <source>
        <strain evidence="2 3">B-S-A12</strain>
    </source>
</reference>
<keyword evidence="3" id="KW-1185">Reference proteome</keyword>
<proteinExistence type="predicted"/>
<evidence type="ECO:0008006" key="4">
    <source>
        <dbReference type="Google" id="ProtNLM"/>
    </source>
</evidence>
<name>A0ABT6T017_9ACTN</name>
<dbReference type="EMBL" id="JASCIS010000022">
    <property type="protein sequence ID" value="MDI3421189.1"/>
    <property type="molecule type" value="Genomic_DNA"/>
</dbReference>